<proteinExistence type="predicted"/>
<accession>A0A2N1PR53</accession>
<evidence type="ECO:0008006" key="3">
    <source>
        <dbReference type="Google" id="ProtNLM"/>
    </source>
</evidence>
<dbReference type="Pfam" id="PF13238">
    <property type="entry name" value="AAA_18"/>
    <property type="match status" value="1"/>
</dbReference>
<evidence type="ECO:0000313" key="2">
    <source>
        <dbReference type="Proteomes" id="UP000233256"/>
    </source>
</evidence>
<comment type="caution">
    <text evidence="1">The sequence shown here is derived from an EMBL/GenBank/DDBJ whole genome shotgun (WGS) entry which is preliminary data.</text>
</comment>
<protein>
    <recommendedName>
        <fullName evidence="3">Dephospho-CoA kinase</fullName>
    </recommendedName>
</protein>
<dbReference type="EMBL" id="PGXC01000004">
    <property type="protein sequence ID" value="PKK90825.1"/>
    <property type="molecule type" value="Genomic_DNA"/>
</dbReference>
<gene>
    <name evidence="1" type="ORF">CVV64_08065</name>
</gene>
<dbReference type="Gene3D" id="3.40.50.300">
    <property type="entry name" value="P-loop containing nucleotide triphosphate hydrolases"/>
    <property type="match status" value="1"/>
</dbReference>
<evidence type="ECO:0000313" key="1">
    <source>
        <dbReference type="EMBL" id="PKK90825.1"/>
    </source>
</evidence>
<organism evidence="1 2">
    <name type="scientific">Candidatus Wallbacteria bacterium HGW-Wallbacteria-1</name>
    <dbReference type="NCBI Taxonomy" id="2013854"/>
    <lineage>
        <taxon>Bacteria</taxon>
        <taxon>Candidatus Walliibacteriota</taxon>
    </lineage>
</organism>
<dbReference type="SUPFAM" id="SSF52540">
    <property type="entry name" value="P-loop containing nucleoside triphosphate hydrolases"/>
    <property type="match status" value="1"/>
</dbReference>
<dbReference type="PANTHER" id="PTHR41930">
    <property type="entry name" value="UPF0200 PROTEIN MJ1399"/>
    <property type="match status" value="1"/>
</dbReference>
<dbReference type="AlphaFoldDB" id="A0A2N1PR53"/>
<sequence length="208" mass="23305">MICFRVPGTTIHKEETIVIIGLTGTNGAGKGTVAEYLKKIGFSYHSLSDAIRDELKSQNLEASRENLIGAGNNLRESFGPSILALRISRKLIDGNNYVVDSIRNPHEINALRERVNFHLLAIDAPIELRYQRCLARGRNESAATLEEFRIIEDREKSGDETAQQIHRCMEMADLKIINSGSVEELNSELESVLKKIEQSETAKIQDLK</sequence>
<reference evidence="1 2" key="1">
    <citation type="journal article" date="2017" name="ISME J.">
        <title>Potential for microbial H2 and metal transformations associated with novel bacteria and archaea in deep terrestrial subsurface sediments.</title>
        <authorList>
            <person name="Hernsdorf A.W."/>
            <person name="Amano Y."/>
            <person name="Miyakawa K."/>
            <person name="Ise K."/>
            <person name="Suzuki Y."/>
            <person name="Anantharaman K."/>
            <person name="Probst A."/>
            <person name="Burstein D."/>
            <person name="Thomas B.C."/>
            <person name="Banfield J.F."/>
        </authorList>
    </citation>
    <scope>NUCLEOTIDE SEQUENCE [LARGE SCALE GENOMIC DNA]</scope>
    <source>
        <strain evidence="1">HGW-Wallbacteria-1</strain>
    </source>
</reference>
<dbReference type="Proteomes" id="UP000233256">
    <property type="component" value="Unassembled WGS sequence"/>
</dbReference>
<dbReference type="InterPro" id="IPR027417">
    <property type="entry name" value="P-loop_NTPase"/>
</dbReference>
<dbReference type="PANTHER" id="PTHR41930:SF1">
    <property type="entry name" value="DEPHOSPHO-COA KINASE"/>
    <property type="match status" value="1"/>
</dbReference>
<name>A0A2N1PR53_9BACT</name>